<keyword evidence="11" id="KW-1185">Reference proteome</keyword>
<dbReference type="GO" id="GO:0045944">
    <property type="term" value="P:positive regulation of transcription by RNA polymerase II"/>
    <property type="evidence" value="ECO:0007669"/>
    <property type="project" value="TreeGrafter"/>
</dbReference>
<reference evidence="10" key="1">
    <citation type="submission" date="2022-08" db="UniProtKB">
        <authorList>
            <consortium name="EnsemblMetazoa"/>
        </authorList>
    </citation>
    <scope>IDENTIFICATION</scope>
    <source>
        <strain evidence="10">05x7-T-G4-1.051#20</strain>
    </source>
</reference>
<feature type="region of interest" description="Disordered" evidence="8">
    <location>
        <begin position="913"/>
        <end position="962"/>
    </location>
</feature>
<feature type="compositionally biased region" description="Basic residues" evidence="8">
    <location>
        <begin position="396"/>
        <end position="408"/>
    </location>
</feature>
<feature type="region of interest" description="Disordered" evidence="8">
    <location>
        <begin position="1206"/>
        <end position="1233"/>
    </location>
</feature>
<feature type="domain" description="SAP" evidence="9">
    <location>
        <begin position="670"/>
        <end position="704"/>
    </location>
</feature>
<evidence type="ECO:0000256" key="5">
    <source>
        <dbReference type="ARBA" id="ARBA00023163"/>
    </source>
</evidence>
<dbReference type="SMART" id="SM00707">
    <property type="entry name" value="RPEL"/>
    <property type="match status" value="3"/>
</dbReference>
<dbReference type="GO" id="GO:0005634">
    <property type="term" value="C:nucleus"/>
    <property type="evidence" value="ECO:0007669"/>
    <property type="project" value="UniProtKB-SubCell"/>
</dbReference>
<feature type="repeat" description="RPEL" evidence="7">
    <location>
        <begin position="185"/>
        <end position="210"/>
    </location>
</feature>
<evidence type="ECO:0000259" key="9">
    <source>
        <dbReference type="PROSITE" id="PS50800"/>
    </source>
</evidence>
<keyword evidence="5" id="KW-0804">Transcription</keyword>
<evidence type="ECO:0000256" key="1">
    <source>
        <dbReference type="ARBA" id="ARBA00004123"/>
    </source>
</evidence>
<dbReference type="PROSITE" id="PS51073">
    <property type="entry name" value="RPEL"/>
    <property type="match status" value="3"/>
</dbReference>
<dbReference type="PANTHER" id="PTHR22793:SF12">
    <property type="entry name" value="MYOCARDIN-RELATED TRANSCRIPTION FACTOR, ISOFORM H"/>
    <property type="match status" value="1"/>
</dbReference>
<evidence type="ECO:0000256" key="2">
    <source>
        <dbReference type="ARBA" id="ARBA00022737"/>
    </source>
</evidence>
<feature type="compositionally biased region" description="Polar residues" evidence="8">
    <location>
        <begin position="123"/>
        <end position="132"/>
    </location>
</feature>
<dbReference type="GO" id="GO:0003713">
    <property type="term" value="F:transcription coactivator activity"/>
    <property type="evidence" value="ECO:0007669"/>
    <property type="project" value="TreeGrafter"/>
</dbReference>
<dbReference type="PANTHER" id="PTHR22793">
    <property type="entry name" value="MYOCARDIN-RELATED TRANSCRIPTION FACTOR-RELATED"/>
    <property type="match status" value="1"/>
</dbReference>
<evidence type="ECO:0000256" key="8">
    <source>
        <dbReference type="SAM" id="MobiDB-lite"/>
    </source>
</evidence>
<keyword evidence="4" id="KW-0175">Coiled coil</keyword>
<feature type="compositionally biased region" description="Low complexity" evidence="8">
    <location>
        <begin position="1219"/>
        <end position="1233"/>
    </location>
</feature>
<dbReference type="Gene3D" id="6.10.150.10">
    <property type="match status" value="1"/>
</dbReference>
<organism evidence="10 11">
    <name type="scientific">Magallana gigas</name>
    <name type="common">Pacific oyster</name>
    <name type="synonym">Crassostrea gigas</name>
    <dbReference type="NCBI Taxonomy" id="29159"/>
    <lineage>
        <taxon>Eukaryota</taxon>
        <taxon>Metazoa</taxon>
        <taxon>Spiralia</taxon>
        <taxon>Lophotrochozoa</taxon>
        <taxon>Mollusca</taxon>
        <taxon>Bivalvia</taxon>
        <taxon>Autobranchia</taxon>
        <taxon>Pteriomorphia</taxon>
        <taxon>Ostreida</taxon>
        <taxon>Ostreoidea</taxon>
        <taxon>Ostreidae</taxon>
        <taxon>Magallana</taxon>
    </lineage>
</organism>
<evidence type="ECO:0000256" key="6">
    <source>
        <dbReference type="ARBA" id="ARBA00023242"/>
    </source>
</evidence>
<dbReference type="Gene3D" id="6.10.140.2040">
    <property type="match status" value="1"/>
</dbReference>
<dbReference type="SMART" id="SM00513">
    <property type="entry name" value="SAP"/>
    <property type="match status" value="1"/>
</dbReference>
<dbReference type="SUPFAM" id="SSF68906">
    <property type="entry name" value="SAP domain"/>
    <property type="match status" value="1"/>
</dbReference>
<keyword evidence="6" id="KW-0539">Nucleus</keyword>
<evidence type="ECO:0000313" key="11">
    <source>
        <dbReference type="Proteomes" id="UP000005408"/>
    </source>
</evidence>
<proteinExistence type="predicted"/>
<dbReference type="EnsemblMetazoa" id="G3301.1">
    <property type="protein sequence ID" value="G3301.1:cds"/>
    <property type="gene ID" value="G3301"/>
</dbReference>
<feature type="compositionally biased region" description="Polar residues" evidence="8">
    <location>
        <begin position="923"/>
        <end position="962"/>
    </location>
</feature>
<feature type="compositionally biased region" description="Acidic residues" evidence="8">
    <location>
        <begin position="275"/>
        <end position="286"/>
    </location>
</feature>
<feature type="compositionally biased region" description="Low complexity" evidence="8">
    <location>
        <begin position="913"/>
        <end position="922"/>
    </location>
</feature>
<dbReference type="InterPro" id="IPR036361">
    <property type="entry name" value="SAP_dom_sf"/>
</dbReference>
<evidence type="ECO:0000256" key="4">
    <source>
        <dbReference type="ARBA" id="ARBA00023054"/>
    </source>
</evidence>
<accession>A0A8W8MM03</accession>
<feature type="repeat" description="RPEL" evidence="7">
    <location>
        <begin position="229"/>
        <end position="254"/>
    </location>
</feature>
<keyword evidence="3" id="KW-0805">Transcription regulation</keyword>
<dbReference type="InterPro" id="IPR043451">
    <property type="entry name" value="Myocardin-like"/>
</dbReference>
<feature type="region of interest" description="Disordered" evidence="8">
    <location>
        <begin position="796"/>
        <end position="815"/>
    </location>
</feature>
<sequence length="1452" mass="157512">MQPRVAPQTTVTDQLILETADIEGEPYRTSRDMACLVQNSSSVELSHGPKRIKKNWDTSSSSSWSPLYGGGTSLDQEAIQYIHKFYCKDCRMEAERAEKEKAAATGTDGKGEGETEQVPPTSPQSTLEEMSLQQSMDKNKESLKRKLLMRRSVNELVDQGIYPPLSTPPAFAEQRRHLERAKTGDLLKHKIQHRPDRQVLVQQHILEDTKIDPSLHERQRKLKRARIADDLNDKLSHRPGPLELVQGNILQTDNETFRTALQAGSIKFNRTFDEDSESNYGFEDESTTTSDGVPSPCDSSMSEVFSPPIIPLAPDIPASLKFSVPGTLPITFTTGTTLTNVTGVSGSSALTSFAKLSPITTQSFSVTNTSPVNSNGVNTVNGGKFGNGHNSNVNKNRPKKPKPKTQPKTKVIKFHEYKGPPNVVKTQTVVPTSNPSSETPYHIMLQQQQLFLQWQLEFQSKNPGSTSGRPVVVSSQQVGTEQPGSIQVQTSSPGAVPLLTSPVPVSSPGPVNTQTSMQGQPELASPPIVVQQPMKPAQTTIIQTQPQVQVHTQLQGQPMVQAQPQVSLQTQSGIQVQSSGPSAAQVKSSMMAKPAPVVTQLHSSLPVQTSPVQSKPFVQTKTIIHGQPSVQLQSIIPGKQQQKTTVQRARPVLQNTKNSSGNINKPLMNLEDMKVADLKAELKKRNLTVSGPKPQLIERLKPYLDINIAPSSNTNNRTDMKKLPVHAVVNVQSLPMSSSSPAILSTSNEVSMSSTSPPISPTIRDKIFNPLSPEVMDIAPSTSVLTAQMKNSLHSASTGSIPMAVDNSRPPSVNPEISMDVDSNIDFSSFVNFSQANSSAISLPATITLTTVNSVHPPQPTNMTSPPIILEHTTQASPHPSQEEILQQQRIKIAQLQKQLEESQKILQQQMQQQQLQHQLQHNNPRQTTTSTRATPQPASPQQIHQVVQQPTSPAHGIQLTQNPTSPRIQLIKQPTSPPQLQQNSPIMHQPLSPPQLPQQVQIIQSPVGQQHTLNTIKIESDGKATQQPATKMVQIAAPQTISLVNSSGQPLTIPVVSQGMQSILMPNLMDKTTKQNLENFVVSHGLNRSLNISTKPSTIVSSSSIQQPFVGRTITLSPINGINPSKPASVPSSPVEGKNQIMRTASNPFFVPMRKEPPNYDDAVKNLANKGQNLSLVDNNAATKTSVKSQAMDDVLEILIRNGELPPSAAQEPPPTPKTQTSTVSTTTSETTVPSSQFQFSVFGGSTATTLTVSANSASDTTDVYSLLNGPITATPSVAVKKECNTPPPFVLSEPPDSKDLGLDINEMLTQDLTSMDWADDAQFNLDLTDTSTMQTDQDKVGSSKDILSVPIDENSKNNLHGSEPDLAALGINDTESVNMDVSDWLDVIMPSTGLTPLSANAPVQFPSDPILTPKTQQEVLDLFSFEDGEFGTPTDLQTGINWEKLTSSSN</sequence>
<dbReference type="PROSITE" id="PS50800">
    <property type="entry name" value="SAP"/>
    <property type="match status" value="1"/>
</dbReference>
<evidence type="ECO:0000256" key="7">
    <source>
        <dbReference type="PROSITE-ProRule" id="PRU00401"/>
    </source>
</evidence>
<feature type="region of interest" description="Disordered" evidence="8">
    <location>
        <begin position="98"/>
        <end position="132"/>
    </location>
</feature>
<feature type="region of interest" description="Disordered" evidence="8">
    <location>
        <begin position="275"/>
        <end position="302"/>
    </location>
</feature>
<feature type="region of interest" description="Disordered" evidence="8">
    <location>
        <begin position="380"/>
        <end position="408"/>
    </location>
</feature>
<dbReference type="Gene3D" id="1.10.720.30">
    <property type="entry name" value="SAP domain"/>
    <property type="match status" value="1"/>
</dbReference>
<keyword evidence="2" id="KW-0677">Repeat</keyword>
<dbReference type="InterPro" id="IPR004018">
    <property type="entry name" value="RPEL_repeat"/>
</dbReference>
<dbReference type="Pfam" id="PF02755">
    <property type="entry name" value="RPEL"/>
    <property type="match status" value="2"/>
</dbReference>
<protein>
    <recommendedName>
        <fullName evidence="9">SAP domain-containing protein</fullName>
    </recommendedName>
</protein>
<dbReference type="Pfam" id="PF02037">
    <property type="entry name" value="SAP"/>
    <property type="match status" value="1"/>
</dbReference>
<dbReference type="Proteomes" id="UP000005408">
    <property type="component" value="Unassembled WGS sequence"/>
</dbReference>
<evidence type="ECO:0000313" key="10">
    <source>
        <dbReference type="EnsemblMetazoa" id="G3301.1:cds"/>
    </source>
</evidence>
<dbReference type="InterPro" id="IPR003034">
    <property type="entry name" value="SAP_dom"/>
</dbReference>
<evidence type="ECO:0000256" key="3">
    <source>
        <dbReference type="ARBA" id="ARBA00023015"/>
    </source>
</evidence>
<comment type="subcellular location">
    <subcellularLocation>
        <location evidence="1">Nucleus</location>
    </subcellularLocation>
</comment>
<feature type="repeat" description="RPEL" evidence="7">
    <location>
        <begin position="141"/>
        <end position="166"/>
    </location>
</feature>
<name>A0A8W8MM03_MAGGI</name>
<feature type="compositionally biased region" description="Polar residues" evidence="8">
    <location>
        <begin position="287"/>
        <end position="302"/>
    </location>
</feature>